<name>A0C7P6_PARTE</name>
<dbReference type="Gene3D" id="3.30.470.20">
    <property type="entry name" value="ATP-grasp fold, B domain"/>
    <property type="match status" value="1"/>
</dbReference>
<dbReference type="OrthoDB" id="313220at2759"/>
<protein>
    <submittedName>
        <fullName evidence="1">Uncharacterized protein</fullName>
    </submittedName>
</protein>
<dbReference type="PANTHER" id="PTHR46069">
    <property type="entry name" value="TUBULIN TYROSINE LIGASE"/>
    <property type="match status" value="1"/>
</dbReference>
<keyword evidence="2" id="KW-1185">Reference proteome</keyword>
<dbReference type="HOGENOM" id="CLU_1149101_0_0_1"/>
<dbReference type="Pfam" id="PF03133">
    <property type="entry name" value="TTL"/>
    <property type="match status" value="1"/>
</dbReference>
<dbReference type="PANTHER" id="PTHR46069:SF1">
    <property type="entry name" value="CHROMOSOME UNDETERMINED SCAFFOLD_125, WHOLE GENOME SHOTGUN SEQUENCE"/>
    <property type="match status" value="1"/>
</dbReference>
<evidence type="ECO:0000313" key="2">
    <source>
        <dbReference type="Proteomes" id="UP000000600"/>
    </source>
</evidence>
<dbReference type="KEGG" id="ptm:GSPATT00035943001"/>
<dbReference type="AlphaFoldDB" id="A0C7P6"/>
<sequence length="242" mass="29200">MIDDKSKVWLIETNTNPCLECLGPLLPKLIPQLIEDLFKLILDPLYPPPQFFTLKSLYMINLKINLNQYLIRQCWMYHKYSLQTQQMSNDLFIIFNQSIKIIKKKSKYNNFIENCIKRQINNLMPNQKIILLYIEFIVYHNMQFETPSQLKYVIKSRLIIPLDLINQMHFLILSQYFRVVLVTQLKEAKRECLIFYYLEPFIVYNKSSFQNKNNMVSIKAMSYLQYVILNEESFTKRKMYQD</sequence>
<proteinExistence type="predicted"/>
<dbReference type="eggNOG" id="ENOG502SXNT">
    <property type="taxonomic scope" value="Eukaryota"/>
</dbReference>
<evidence type="ECO:0000313" key="1">
    <source>
        <dbReference type="EMBL" id="CAK66813.1"/>
    </source>
</evidence>
<dbReference type="GeneID" id="5019994"/>
<dbReference type="PROSITE" id="PS51221">
    <property type="entry name" value="TTL"/>
    <property type="match status" value="1"/>
</dbReference>
<organism evidence="1 2">
    <name type="scientific">Paramecium tetraurelia</name>
    <dbReference type="NCBI Taxonomy" id="5888"/>
    <lineage>
        <taxon>Eukaryota</taxon>
        <taxon>Sar</taxon>
        <taxon>Alveolata</taxon>
        <taxon>Ciliophora</taxon>
        <taxon>Intramacronucleata</taxon>
        <taxon>Oligohymenophorea</taxon>
        <taxon>Peniculida</taxon>
        <taxon>Parameciidae</taxon>
        <taxon>Paramecium</taxon>
    </lineage>
</organism>
<dbReference type="STRING" id="5888.A0C7P6"/>
<dbReference type="EMBL" id="CT868048">
    <property type="protein sequence ID" value="CAK66813.1"/>
    <property type="molecule type" value="Genomic_DNA"/>
</dbReference>
<reference evidence="1 2" key="1">
    <citation type="journal article" date="2006" name="Nature">
        <title>Global trends of whole-genome duplications revealed by the ciliate Paramecium tetraurelia.</title>
        <authorList>
            <consortium name="Genoscope"/>
            <person name="Aury J.-M."/>
            <person name="Jaillon O."/>
            <person name="Duret L."/>
            <person name="Noel B."/>
            <person name="Jubin C."/>
            <person name="Porcel B.M."/>
            <person name="Segurens B."/>
            <person name="Daubin V."/>
            <person name="Anthouard V."/>
            <person name="Aiach N."/>
            <person name="Arnaiz O."/>
            <person name="Billaut A."/>
            <person name="Beisson J."/>
            <person name="Blanc I."/>
            <person name="Bouhouche K."/>
            <person name="Camara F."/>
            <person name="Duharcourt S."/>
            <person name="Guigo R."/>
            <person name="Gogendeau D."/>
            <person name="Katinka M."/>
            <person name="Keller A.-M."/>
            <person name="Kissmehl R."/>
            <person name="Klotz C."/>
            <person name="Koll F."/>
            <person name="Le Moue A."/>
            <person name="Lepere C."/>
            <person name="Malinsky S."/>
            <person name="Nowacki M."/>
            <person name="Nowak J.K."/>
            <person name="Plattner H."/>
            <person name="Poulain J."/>
            <person name="Ruiz F."/>
            <person name="Serrano V."/>
            <person name="Zagulski M."/>
            <person name="Dessen P."/>
            <person name="Betermier M."/>
            <person name="Weissenbach J."/>
            <person name="Scarpelli C."/>
            <person name="Schachter V."/>
            <person name="Sperling L."/>
            <person name="Meyer E."/>
            <person name="Cohen J."/>
            <person name="Wincker P."/>
        </authorList>
    </citation>
    <scope>NUCLEOTIDE SEQUENCE [LARGE SCALE GENOMIC DNA]</scope>
    <source>
        <strain evidence="1 2">Stock d4-2</strain>
    </source>
</reference>
<dbReference type="InParanoid" id="A0C7P6"/>
<dbReference type="RefSeq" id="XP_001434210.1">
    <property type="nucleotide sequence ID" value="XM_001434173.1"/>
</dbReference>
<accession>A0C7P6</accession>
<gene>
    <name evidence="1" type="ORF">GSPATT00035943001</name>
</gene>
<dbReference type="InterPro" id="IPR004344">
    <property type="entry name" value="TTL/TTLL_fam"/>
</dbReference>
<dbReference type="Proteomes" id="UP000000600">
    <property type="component" value="Unassembled WGS sequence"/>
</dbReference>